<name>A0A0E0J7V5_ORYNI</name>
<organism evidence="2">
    <name type="scientific">Oryza nivara</name>
    <name type="common">Indian wild rice</name>
    <name type="synonym">Oryza sativa f. spontanea</name>
    <dbReference type="NCBI Taxonomy" id="4536"/>
    <lineage>
        <taxon>Eukaryota</taxon>
        <taxon>Viridiplantae</taxon>
        <taxon>Streptophyta</taxon>
        <taxon>Embryophyta</taxon>
        <taxon>Tracheophyta</taxon>
        <taxon>Spermatophyta</taxon>
        <taxon>Magnoliopsida</taxon>
        <taxon>Liliopsida</taxon>
        <taxon>Poales</taxon>
        <taxon>Poaceae</taxon>
        <taxon>BOP clade</taxon>
        <taxon>Oryzoideae</taxon>
        <taxon>Oryzeae</taxon>
        <taxon>Oryzinae</taxon>
        <taxon>Oryza</taxon>
    </lineage>
</organism>
<keyword evidence="3" id="KW-1185">Reference proteome</keyword>
<dbReference type="HOGENOM" id="CLU_2296230_0_0_1"/>
<feature type="region of interest" description="Disordered" evidence="1">
    <location>
        <begin position="32"/>
        <end position="78"/>
    </location>
</feature>
<dbReference type="AlphaFoldDB" id="A0A0E0J7V5"/>
<accession>A0A0E0J7V5</accession>
<feature type="compositionally biased region" description="Basic and acidic residues" evidence="1">
    <location>
        <begin position="37"/>
        <end position="59"/>
    </location>
</feature>
<dbReference type="EnsemblPlants" id="ONIVA12G05470.1">
    <property type="protein sequence ID" value="ONIVA12G05470.1"/>
    <property type="gene ID" value="ONIVA12G05470"/>
</dbReference>
<dbReference type="Proteomes" id="UP000006591">
    <property type="component" value="Chromosome 12"/>
</dbReference>
<evidence type="ECO:0000313" key="3">
    <source>
        <dbReference type="Proteomes" id="UP000006591"/>
    </source>
</evidence>
<reference evidence="2" key="1">
    <citation type="submission" date="2015-04" db="UniProtKB">
        <authorList>
            <consortium name="EnsemblPlants"/>
        </authorList>
    </citation>
    <scope>IDENTIFICATION</scope>
    <source>
        <strain evidence="2">SL10</strain>
    </source>
</reference>
<dbReference type="Gramene" id="ONIVA12G05470.1">
    <property type="protein sequence ID" value="ONIVA12G05470.1"/>
    <property type="gene ID" value="ONIVA12G05470"/>
</dbReference>
<sequence>MRPDAAGSRTDVARCGRALARCRLVPARCTIQMRPDAAGRRRPIPERRRGYRHDEEGRDPAAAAATSPRKGELGDAISGLSNVRGNRIRFLLHHRAVTSKG</sequence>
<reference evidence="2" key="2">
    <citation type="submission" date="2018-04" db="EMBL/GenBank/DDBJ databases">
        <title>OnivRS2 (Oryza nivara Reference Sequence Version 2).</title>
        <authorList>
            <person name="Zhang J."/>
            <person name="Kudrna D."/>
            <person name="Lee S."/>
            <person name="Talag J."/>
            <person name="Rajasekar S."/>
            <person name="Welchert J."/>
            <person name="Hsing Y.-I."/>
            <person name="Wing R.A."/>
        </authorList>
    </citation>
    <scope>NUCLEOTIDE SEQUENCE [LARGE SCALE GENOMIC DNA]</scope>
    <source>
        <strain evidence="2">SL10</strain>
    </source>
</reference>
<proteinExistence type="predicted"/>
<evidence type="ECO:0000256" key="1">
    <source>
        <dbReference type="SAM" id="MobiDB-lite"/>
    </source>
</evidence>
<evidence type="ECO:0000313" key="2">
    <source>
        <dbReference type="EnsemblPlants" id="ONIVA12G05470.1"/>
    </source>
</evidence>
<protein>
    <submittedName>
        <fullName evidence="2">Uncharacterized protein</fullName>
    </submittedName>
</protein>